<name>A0A4Z0H8K3_9BACI</name>
<evidence type="ECO:0000259" key="2">
    <source>
        <dbReference type="Pfam" id="PF13038"/>
    </source>
</evidence>
<keyword evidence="1" id="KW-1133">Transmembrane helix</keyword>
<comment type="caution">
    <text evidence="3">The sequence shown here is derived from an EMBL/GenBank/DDBJ whole genome shotgun (WGS) entry which is preliminary data.</text>
</comment>
<keyword evidence="4" id="KW-1185">Reference proteome</keyword>
<evidence type="ECO:0000313" key="3">
    <source>
        <dbReference type="EMBL" id="TGB05226.1"/>
    </source>
</evidence>
<feature type="transmembrane region" description="Helical" evidence="1">
    <location>
        <begin position="98"/>
        <end position="123"/>
    </location>
</feature>
<dbReference type="InterPro" id="IPR025007">
    <property type="entry name" value="DUF3899"/>
</dbReference>
<evidence type="ECO:0000256" key="1">
    <source>
        <dbReference type="SAM" id="Phobius"/>
    </source>
</evidence>
<reference evidence="3 4" key="1">
    <citation type="journal article" date="2003" name="Int. J. Syst. Evol. Microbiol.">
        <title>Halobacillus salinus sp. nov., isolated from a salt lake on the coast of the East Sea in Korea.</title>
        <authorList>
            <person name="Yoon J.H."/>
            <person name="Kang K.H."/>
            <person name="Park Y.H."/>
        </authorList>
    </citation>
    <scope>NUCLEOTIDE SEQUENCE [LARGE SCALE GENOMIC DNA]</scope>
    <source>
        <strain evidence="3 4">HSL-3</strain>
    </source>
</reference>
<keyword evidence="1" id="KW-0472">Membrane</keyword>
<evidence type="ECO:0000313" key="4">
    <source>
        <dbReference type="Proteomes" id="UP000297982"/>
    </source>
</evidence>
<feature type="domain" description="DUF3899" evidence="2">
    <location>
        <begin position="35"/>
        <end position="117"/>
    </location>
</feature>
<dbReference type="EMBL" id="SRJC01000001">
    <property type="protein sequence ID" value="TGB05226.1"/>
    <property type="molecule type" value="Genomic_DNA"/>
</dbReference>
<keyword evidence="1" id="KW-0812">Transmembrane</keyword>
<gene>
    <name evidence="3" type="ORF">E4663_09615</name>
</gene>
<protein>
    <submittedName>
        <fullName evidence="3">DUF3899 domain-containing protein</fullName>
    </submittedName>
</protein>
<organism evidence="3 4">
    <name type="scientific">Halobacillus salinus</name>
    <dbReference type="NCBI Taxonomy" id="192814"/>
    <lineage>
        <taxon>Bacteria</taxon>
        <taxon>Bacillati</taxon>
        <taxon>Bacillota</taxon>
        <taxon>Bacilli</taxon>
        <taxon>Bacillales</taxon>
        <taxon>Bacillaceae</taxon>
        <taxon>Halobacillus</taxon>
    </lineage>
</organism>
<dbReference type="Proteomes" id="UP000297982">
    <property type="component" value="Unassembled WGS sequence"/>
</dbReference>
<feature type="transmembrane region" description="Helical" evidence="1">
    <location>
        <begin position="12"/>
        <end position="32"/>
    </location>
</feature>
<dbReference type="RefSeq" id="WP_079480636.1">
    <property type="nucleotide sequence ID" value="NZ_FVYZ01000004.1"/>
</dbReference>
<dbReference type="AlphaFoldDB" id="A0A4Z0H8K3"/>
<sequence length="124" mass="14848">MTILRNKWMILMVNVLIVTLLFTIVAPAYDLFHYINSLFYIAYFYLFVGILLWVIRGGFFDAITYSFRRFYNRVSKQKDYLDDWQKKPLPSETIEKSWLSFFMFNGGMLMLGLLALLAVYYYLL</sequence>
<feature type="transmembrane region" description="Helical" evidence="1">
    <location>
        <begin position="38"/>
        <end position="59"/>
    </location>
</feature>
<proteinExistence type="predicted"/>
<dbReference type="Pfam" id="PF13038">
    <property type="entry name" value="DUF3899"/>
    <property type="match status" value="1"/>
</dbReference>
<dbReference type="OrthoDB" id="2989943at2"/>
<accession>A0A4Z0H8K3</accession>